<dbReference type="AlphaFoldDB" id="A0A2L2BND2"/>
<evidence type="ECO:0008006" key="4">
    <source>
        <dbReference type="Google" id="ProtNLM"/>
    </source>
</evidence>
<feature type="transmembrane region" description="Helical" evidence="1">
    <location>
        <begin position="48"/>
        <end position="68"/>
    </location>
</feature>
<keyword evidence="3" id="KW-1185">Reference proteome</keyword>
<dbReference type="PANTHER" id="PTHR37309:SF1">
    <property type="entry name" value="SLR0284 PROTEIN"/>
    <property type="match status" value="1"/>
</dbReference>
<keyword evidence="1" id="KW-0812">Transmembrane</keyword>
<dbReference type="PANTHER" id="PTHR37309">
    <property type="entry name" value="SLR0284 PROTEIN"/>
    <property type="match status" value="1"/>
</dbReference>
<proteinExistence type="predicted"/>
<sequence>MLRFVMRTLVTALALGVAVWAVPGLEMTSYSESETEIFIGAPSMETALTYLLVAMVFGVINAIVGNTIRIVAFPLYILTLGLIALLVNGLMLLIVHQFSQWIGFGLFVDDLWTGVLGALVLSITSWIIGLFFRPLLRRR</sequence>
<dbReference type="EMBL" id="CP026923">
    <property type="protein sequence ID" value="AVG23176.1"/>
    <property type="molecule type" value="Genomic_DNA"/>
</dbReference>
<keyword evidence="1" id="KW-0472">Membrane</keyword>
<evidence type="ECO:0000313" key="2">
    <source>
        <dbReference type="EMBL" id="AVG23176.1"/>
    </source>
</evidence>
<dbReference type="KEGG" id="psai:C3B54_11172"/>
<feature type="transmembrane region" description="Helical" evidence="1">
    <location>
        <begin position="75"/>
        <end position="99"/>
    </location>
</feature>
<evidence type="ECO:0000256" key="1">
    <source>
        <dbReference type="SAM" id="Phobius"/>
    </source>
</evidence>
<accession>A0A2L2BND2</accession>
<name>A0A2L2BND2_9MICO</name>
<keyword evidence="1" id="KW-1133">Transmembrane helix</keyword>
<organism evidence="2 3">
    <name type="scientific">Pontimonas salivibrio</name>
    <dbReference type="NCBI Taxonomy" id="1159327"/>
    <lineage>
        <taxon>Bacteria</taxon>
        <taxon>Bacillati</taxon>
        <taxon>Actinomycetota</taxon>
        <taxon>Actinomycetes</taxon>
        <taxon>Micrococcales</taxon>
        <taxon>Microbacteriaceae</taxon>
        <taxon>Pontimonas</taxon>
    </lineage>
</organism>
<dbReference type="Pfam" id="PF04020">
    <property type="entry name" value="Phage_holin_4_2"/>
    <property type="match status" value="1"/>
</dbReference>
<evidence type="ECO:0000313" key="3">
    <source>
        <dbReference type="Proteomes" id="UP000243077"/>
    </source>
</evidence>
<gene>
    <name evidence="2" type="ORF">C3B54_11172</name>
</gene>
<feature type="transmembrane region" description="Helical" evidence="1">
    <location>
        <begin position="111"/>
        <end position="132"/>
    </location>
</feature>
<dbReference type="RefSeq" id="WP_170006119.1">
    <property type="nucleotide sequence ID" value="NZ_CP026923.1"/>
</dbReference>
<protein>
    <recommendedName>
        <fullName evidence="4">Phage holin family protein</fullName>
    </recommendedName>
</protein>
<dbReference type="InterPro" id="IPR007165">
    <property type="entry name" value="Phage_holin_4_2"/>
</dbReference>
<dbReference type="Proteomes" id="UP000243077">
    <property type="component" value="Chromosome"/>
</dbReference>
<reference evidence="2 3" key="1">
    <citation type="submission" date="2018-02" db="EMBL/GenBank/DDBJ databases">
        <title>Complete genome of the streamlined marine actinobacterium Pontimonas salivibrio CL-TW6 adapted to coastal planktonic lifestype.</title>
        <authorList>
            <person name="Cho B.C."/>
            <person name="Hardies S.C."/>
            <person name="Jang G.I."/>
            <person name="Hwang C.Y."/>
        </authorList>
    </citation>
    <scope>NUCLEOTIDE SEQUENCE [LARGE SCALE GENOMIC DNA]</scope>
    <source>
        <strain evidence="2 3">CL-TW6</strain>
    </source>
</reference>